<dbReference type="Pfam" id="PF19277">
    <property type="entry name" value="GPAT_C"/>
    <property type="match status" value="1"/>
</dbReference>
<evidence type="ECO:0000259" key="7">
    <source>
        <dbReference type="SMART" id="SM00563"/>
    </source>
</evidence>
<dbReference type="InterPro" id="IPR045520">
    <property type="entry name" value="GPAT/DHAPAT_C"/>
</dbReference>
<evidence type="ECO:0000256" key="6">
    <source>
        <dbReference type="SAM" id="MobiDB-lite"/>
    </source>
</evidence>
<dbReference type="SUPFAM" id="SSF69593">
    <property type="entry name" value="Glycerol-3-phosphate (1)-acyltransferase"/>
    <property type="match status" value="1"/>
</dbReference>
<evidence type="ECO:0000256" key="1">
    <source>
        <dbReference type="ARBA" id="ARBA00004184"/>
    </source>
</evidence>
<organism evidence="8 9">
    <name type="scientific">Spongisporangium articulatum</name>
    <dbReference type="NCBI Taxonomy" id="3362603"/>
    <lineage>
        <taxon>Bacteria</taxon>
        <taxon>Bacillati</taxon>
        <taxon>Actinomycetota</taxon>
        <taxon>Actinomycetes</taxon>
        <taxon>Kineosporiales</taxon>
        <taxon>Kineosporiaceae</taxon>
        <taxon>Spongisporangium</taxon>
    </lineage>
</organism>
<accession>A0ABW8ALL5</accession>
<reference evidence="8 9" key="1">
    <citation type="submission" date="2024-10" db="EMBL/GenBank/DDBJ databases">
        <title>The Natural Products Discovery Center: Release of the First 8490 Sequenced Strains for Exploring Actinobacteria Biosynthetic Diversity.</title>
        <authorList>
            <person name="Kalkreuter E."/>
            <person name="Kautsar S.A."/>
            <person name="Yang D."/>
            <person name="Bader C.D."/>
            <person name="Teijaro C.N."/>
            <person name="Fluegel L."/>
            <person name="Davis C.M."/>
            <person name="Simpson J.R."/>
            <person name="Lauterbach L."/>
            <person name="Steele A.D."/>
            <person name="Gui C."/>
            <person name="Meng S."/>
            <person name="Li G."/>
            <person name="Viehrig K."/>
            <person name="Ye F."/>
            <person name="Su P."/>
            <person name="Kiefer A.F."/>
            <person name="Nichols A."/>
            <person name="Cepeda A.J."/>
            <person name="Yan W."/>
            <person name="Fan B."/>
            <person name="Jiang Y."/>
            <person name="Adhikari A."/>
            <person name="Zheng C.-J."/>
            <person name="Schuster L."/>
            <person name="Cowan T.M."/>
            <person name="Smanski M.J."/>
            <person name="Chevrette M.G."/>
            <person name="De Carvalho L.P.S."/>
            <person name="Shen B."/>
        </authorList>
    </citation>
    <scope>NUCLEOTIDE SEQUENCE [LARGE SCALE GENOMIC DNA]</scope>
    <source>
        <strain evidence="8 9">NPDC049639</strain>
    </source>
</reference>
<feature type="region of interest" description="Disordered" evidence="6">
    <location>
        <begin position="49"/>
        <end position="84"/>
    </location>
</feature>
<comment type="subcellular location">
    <subcellularLocation>
        <location evidence="1">Endomembrane system</location>
        <topology evidence="1">Peripheral membrane protein</topology>
    </subcellularLocation>
</comment>
<dbReference type="PANTHER" id="PTHR12563:SF17">
    <property type="entry name" value="DIHYDROXYACETONE PHOSPHATE ACYLTRANSFERASE"/>
    <property type="match status" value="1"/>
</dbReference>
<comment type="similarity">
    <text evidence="2">Belongs to the GPAT/DAPAT family.</text>
</comment>
<dbReference type="EC" id="2.3.1.15" evidence="8"/>
<evidence type="ECO:0000313" key="9">
    <source>
        <dbReference type="Proteomes" id="UP001612915"/>
    </source>
</evidence>
<protein>
    <submittedName>
        <fullName evidence="8">Glycerol-3-phosphate 1-O-acyltransferase</fullName>
        <ecNumber evidence="8">2.3.1.15</ecNumber>
    </submittedName>
</protein>
<evidence type="ECO:0000256" key="3">
    <source>
        <dbReference type="ARBA" id="ARBA00022679"/>
    </source>
</evidence>
<evidence type="ECO:0000313" key="8">
    <source>
        <dbReference type="EMBL" id="MFI7587264.1"/>
    </source>
</evidence>
<dbReference type="Pfam" id="PF01553">
    <property type="entry name" value="Acyltransferase"/>
    <property type="match status" value="1"/>
</dbReference>
<dbReference type="NCBIfam" id="NF002886">
    <property type="entry name" value="PRK03355.1"/>
    <property type="match status" value="1"/>
</dbReference>
<dbReference type="InterPro" id="IPR002123">
    <property type="entry name" value="Plipid/glycerol_acylTrfase"/>
</dbReference>
<feature type="region of interest" description="Disordered" evidence="6">
    <location>
        <begin position="1"/>
        <end position="25"/>
    </location>
</feature>
<feature type="compositionally biased region" description="Acidic residues" evidence="6">
    <location>
        <begin position="8"/>
        <end position="17"/>
    </location>
</feature>
<evidence type="ECO:0000256" key="2">
    <source>
        <dbReference type="ARBA" id="ARBA00007937"/>
    </source>
</evidence>
<dbReference type="InterPro" id="IPR041728">
    <property type="entry name" value="GPAT/DHAPAT_LPLAT"/>
</dbReference>
<keyword evidence="9" id="KW-1185">Reference proteome</keyword>
<dbReference type="Proteomes" id="UP001612915">
    <property type="component" value="Unassembled WGS sequence"/>
</dbReference>
<comment type="caution">
    <text evidence="8">The sequence shown here is derived from an EMBL/GenBank/DDBJ whole genome shotgun (WGS) entry which is preliminary data.</text>
</comment>
<dbReference type="GO" id="GO:0004366">
    <property type="term" value="F:glycerol-3-phosphate O-acyltransferase activity"/>
    <property type="evidence" value="ECO:0007669"/>
    <property type="project" value="UniProtKB-EC"/>
</dbReference>
<evidence type="ECO:0000256" key="5">
    <source>
        <dbReference type="ARBA" id="ARBA00023315"/>
    </source>
</evidence>
<dbReference type="InterPro" id="IPR022284">
    <property type="entry name" value="GPAT/DHAPAT"/>
</dbReference>
<keyword evidence="4" id="KW-0472">Membrane</keyword>
<dbReference type="CDD" id="cd07993">
    <property type="entry name" value="LPLAT_DHAPAT-like"/>
    <property type="match status" value="1"/>
</dbReference>
<proteinExistence type="inferred from homology"/>
<evidence type="ECO:0000256" key="4">
    <source>
        <dbReference type="ARBA" id="ARBA00023136"/>
    </source>
</evidence>
<feature type="domain" description="Phospholipid/glycerol acyltransferase" evidence="7">
    <location>
        <begin position="279"/>
        <end position="406"/>
    </location>
</feature>
<dbReference type="EMBL" id="JBITLV010000002">
    <property type="protein sequence ID" value="MFI7587264.1"/>
    <property type="molecule type" value="Genomic_DNA"/>
</dbReference>
<dbReference type="RefSeq" id="WP_398278538.1">
    <property type="nucleotide sequence ID" value="NZ_JBITLV010000002.1"/>
</dbReference>
<keyword evidence="3 8" id="KW-0808">Transferase</keyword>
<sequence>MVETFPDASEEEPEEIEVAQPSISTRSHVYLSAAGSAVERELIRSWVRDEASADESPGGPAPDIVEIGTPGEPTPLGPLARRLDGGDDPLLVPVRVVWLPPDRGGERTVRWRDALTFRDPRRPRSREQARIAARHADRFQVVPGEPATLSDLRARHHASGTGAELPAFVVRQALLTLERAERAVIGDRYKVPRLVVEEITSGPRFLRETASLARVLGRPTESVRDQVRASLDELVAVQSRFAMDLFATTMRPFHAKAWNVVADTHDLDALRDLNRRHALVFLPSHRSYADPFVLAEALRAYDFPRNHVIGGANLAFWPMGALARRAGVVFIRRSFRDDEPYKLAVREYFGYLVAKRFNLEWYFEGGRSRTGKLRPPKYGLLRYLAEALLADPGVELHLVPVSITYQHLAEVSAMAAEQRGATKQREGLGWLAKYARTQSKPAGDAVVRFGAPVSMRARLPQPPQPDGDRPVFVGGLDEETESALKMALHKLAFDVAVGINDATPVLPHSAVALTLLGVGDRALTVEALQRLLDPLLRYVEARTIPQTGLPMLHRRDDLLTVLGELERNGVVTSYDGGAEPVYRINPGEYLVAAFYRNNAIHWFVNRAIVELVMLSVARGHGADGASTTGDGSPLDEAWHEALELRDLLKYEFFFPEKEAFRDQLAAELDLIDPKWRERTATQAEVRQLLSGSGFVMAHRVLRSFVEAQLVVADRLAARDPRVEVEPKAFFTECEGMGRQLLMQGRLRSEESLSRELFASALQLAEGRGLLRTGEPDLAERRVAFHSEIVDVVRRIELAEEIDARIASGRLEQAVPWRGTDREGEVEGQ</sequence>
<keyword evidence="5 8" id="KW-0012">Acyltransferase</keyword>
<dbReference type="PANTHER" id="PTHR12563">
    <property type="entry name" value="GLYCEROL-3-PHOSPHATE ACYLTRANSFERASE"/>
    <property type="match status" value="1"/>
</dbReference>
<gene>
    <name evidence="8" type="ORF">ACIB24_09340</name>
</gene>
<dbReference type="SMART" id="SM00563">
    <property type="entry name" value="PlsC"/>
    <property type="match status" value="1"/>
</dbReference>
<name>A0ABW8ALL5_9ACTN</name>